<accession>A0A3M7LF86</accession>
<keyword evidence="3" id="KW-0456">Lyase</keyword>
<dbReference type="RefSeq" id="WP_122547294.1">
    <property type="nucleotide sequence ID" value="NZ_QWIV01000013.1"/>
</dbReference>
<evidence type="ECO:0000259" key="5">
    <source>
        <dbReference type="Pfam" id="PF12588"/>
    </source>
</evidence>
<dbReference type="Proteomes" id="UP000267524">
    <property type="component" value="Unassembled WGS sequence"/>
</dbReference>
<dbReference type="EMBL" id="QWIV01000013">
    <property type="protein sequence ID" value="RMZ60172.1"/>
    <property type="molecule type" value="Genomic_DNA"/>
</dbReference>
<keyword evidence="4" id="KW-0670">Pyruvate</keyword>
<sequence length="441" mass="49300">MNHVKYRVGKWLPSDRSFLNSWIEKKVNQVKQSNLPLSPAIADLRDAIYNDPILFMGFTSMYDQIPQGYNEPVKNFETMLLIMNQILQEAPCYSNIENTIGLVGFPINAILDWAMGTQGGYLTFTNTLVNEKLNAILNEWKLFLQSSDSQYVLTDGPIFQPQPDYTNPIGWFSPDALEAIAAMDPLRGQGNDPQDALANFIYNYQCDPNAPYFGYKSWDDFFTREFNPGVREVSDADKDPSVIVNACESAPYNCVTNAMSRDKFWMKGQPYSLLDIMDNHPLAEQFGDNSTVYQAFLCAKTYHRWNSPVDGKIVAVQNVLGTYYAEAPVEGYDPAGPNDSQGYITEIAARALIFIQSDNEKIGLMCFVAVGMAEVSSCEITVNVGDQVKKGDPIGTFHFGGSTHCLIFRPGINIDFDFHGQTPCLNTYNIPVKARIGVVTD</sequence>
<dbReference type="Pfam" id="PF02666">
    <property type="entry name" value="PS_Dcarbxylase"/>
    <property type="match status" value="1"/>
</dbReference>
<keyword evidence="7" id="KW-1185">Reference proteome</keyword>
<keyword evidence="1" id="KW-0210">Decarboxylase</keyword>
<dbReference type="GO" id="GO:0004609">
    <property type="term" value="F:phosphatidylserine decarboxylase activity"/>
    <property type="evidence" value="ECO:0007669"/>
    <property type="project" value="InterPro"/>
</dbReference>
<dbReference type="GO" id="GO:0006646">
    <property type="term" value="P:phosphatidylethanolamine biosynthetic process"/>
    <property type="evidence" value="ECO:0007669"/>
    <property type="project" value="TreeGrafter"/>
</dbReference>
<evidence type="ECO:0000256" key="4">
    <source>
        <dbReference type="ARBA" id="ARBA00023317"/>
    </source>
</evidence>
<evidence type="ECO:0000313" key="7">
    <source>
        <dbReference type="Proteomes" id="UP000267524"/>
    </source>
</evidence>
<keyword evidence="2" id="KW-0865">Zymogen</keyword>
<name>A0A3M7LF86_9FLAO</name>
<dbReference type="Pfam" id="PF12588">
    <property type="entry name" value="PSDC"/>
    <property type="match status" value="1"/>
</dbReference>
<dbReference type="PANTHER" id="PTHR10067:SF9">
    <property type="entry name" value="PHOSPHATIDYLSERINE DECARBOXYLASE FAMILY PROTEIN (AFU_ORTHOLOGUE AFUA_7G01730)"/>
    <property type="match status" value="1"/>
</dbReference>
<proteinExistence type="predicted"/>
<dbReference type="InterPro" id="IPR003817">
    <property type="entry name" value="PS_Dcarbxylase"/>
</dbReference>
<evidence type="ECO:0000256" key="3">
    <source>
        <dbReference type="ARBA" id="ARBA00023239"/>
    </source>
</evidence>
<dbReference type="PANTHER" id="PTHR10067">
    <property type="entry name" value="PHOSPHATIDYLSERINE DECARBOXYLASE"/>
    <property type="match status" value="1"/>
</dbReference>
<dbReference type="AlphaFoldDB" id="A0A3M7LF86"/>
<gene>
    <name evidence="6" type="ORF">D1632_11345</name>
</gene>
<dbReference type="InterPro" id="IPR022237">
    <property type="entry name" value="PsiD-like"/>
</dbReference>
<evidence type="ECO:0000256" key="1">
    <source>
        <dbReference type="ARBA" id="ARBA00022793"/>
    </source>
</evidence>
<evidence type="ECO:0000313" key="6">
    <source>
        <dbReference type="EMBL" id="RMZ60172.1"/>
    </source>
</evidence>
<feature type="domain" description="L-tryptophan decarboxylase PsiD-like" evidence="5">
    <location>
        <begin position="39"/>
        <end position="179"/>
    </location>
</feature>
<comment type="caution">
    <text evidence="6">The sequence shown here is derived from an EMBL/GenBank/DDBJ whole genome shotgun (WGS) entry which is preliminary data.</text>
</comment>
<reference evidence="6 7" key="1">
    <citation type="submission" date="2018-08" db="EMBL/GenBank/DDBJ databases">
        <title>Chryseobacterium nematophagum: a novel matrix digesting pathogen of nematodes.</title>
        <authorList>
            <person name="Page A."/>
            <person name="Roberts M."/>
            <person name="Felix M.-A."/>
            <person name="Weir W."/>
        </authorList>
    </citation>
    <scope>NUCLEOTIDE SEQUENCE [LARGE SCALE GENOMIC DNA]</scope>
    <source>
        <strain evidence="6 7">JUb275</strain>
    </source>
</reference>
<organism evidence="6 7">
    <name type="scientific">Chryseobacterium nematophagum</name>
    <dbReference type="NCBI Taxonomy" id="2305228"/>
    <lineage>
        <taxon>Bacteria</taxon>
        <taxon>Pseudomonadati</taxon>
        <taxon>Bacteroidota</taxon>
        <taxon>Flavobacteriia</taxon>
        <taxon>Flavobacteriales</taxon>
        <taxon>Weeksellaceae</taxon>
        <taxon>Chryseobacterium group</taxon>
        <taxon>Chryseobacterium</taxon>
    </lineage>
</organism>
<protein>
    <submittedName>
        <fullName evidence="6">Phosphatidylserine decarboxylase family protein</fullName>
    </submittedName>
</protein>
<evidence type="ECO:0000256" key="2">
    <source>
        <dbReference type="ARBA" id="ARBA00023145"/>
    </source>
</evidence>